<reference evidence="1" key="1">
    <citation type="submission" date="2022-08" db="EMBL/GenBank/DDBJ databases">
        <title>Genomic Encyclopedia of Type Strains, Phase V (KMG-V): Genome sequencing to study the core and pangenomes of soil and plant-associated prokaryotes.</title>
        <authorList>
            <person name="Whitman W."/>
        </authorList>
    </citation>
    <scope>NUCLEOTIDE SEQUENCE</scope>
    <source>
        <strain evidence="1">SP3002</strain>
    </source>
</reference>
<evidence type="ECO:0000313" key="1">
    <source>
        <dbReference type="EMBL" id="MCS4157747.1"/>
    </source>
</evidence>
<organism evidence="1 2">
    <name type="scientific">Salinibacter ruber</name>
    <dbReference type="NCBI Taxonomy" id="146919"/>
    <lineage>
        <taxon>Bacteria</taxon>
        <taxon>Pseudomonadati</taxon>
        <taxon>Rhodothermota</taxon>
        <taxon>Rhodothermia</taxon>
        <taxon>Rhodothermales</taxon>
        <taxon>Salinibacteraceae</taxon>
        <taxon>Salinibacter</taxon>
    </lineage>
</organism>
<dbReference type="Proteomes" id="UP001155110">
    <property type="component" value="Unassembled WGS sequence"/>
</dbReference>
<dbReference type="AlphaFoldDB" id="A0AAW5P7H7"/>
<name>A0AAW5P7H7_9BACT</name>
<proteinExistence type="predicted"/>
<sequence length="107" mass="12175">MIDGEVDELVGDFFFGVDLLPLTNYSIMQPLPEAATTLPYDTIEFWRIEKALMLSVRAIPEHEDMFDALMSVVETLFDIHEVEDEDLRAEAKQSFEGDYNTVEAVLA</sequence>
<dbReference type="RefSeq" id="WP_259258271.1">
    <property type="nucleotide sequence ID" value="NZ_JANTZM010000007.1"/>
</dbReference>
<dbReference type="EMBL" id="JANTZM010000007">
    <property type="protein sequence ID" value="MCS4157747.1"/>
    <property type="molecule type" value="Genomic_DNA"/>
</dbReference>
<accession>A0AAW5P7H7</accession>
<gene>
    <name evidence="1" type="ORF">GGP99_001711</name>
</gene>
<protein>
    <submittedName>
        <fullName evidence="1">Uncharacterized protein</fullName>
    </submittedName>
</protein>
<comment type="caution">
    <text evidence="1">The sequence shown here is derived from an EMBL/GenBank/DDBJ whole genome shotgun (WGS) entry which is preliminary data.</text>
</comment>
<evidence type="ECO:0000313" key="2">
    <source>
        <dbReference type="Proteomes" id="UP001155110"/>
    </source>
</evidence>